<dbReference type="Gene3D" id="3.40.50.1820">
    <property type="entry name" value="alpha/beta hydrolase"/>
    <property type="match status" value="1"/>
</dbReference>
<evidence type="ECO:0000259" key="4">
    <source>
        <dbReference type="Pfam" id="PF06441"/>
    </source>
</evidence>
<dbReference type="InterPro" id="IPR016292">
    <property type="entry name" value="Epoxide_hydrolase"/>
</dbReference>
<feature type="domain" description="Epoxide hydrolase N-terminal" evidence="4">
    <location>
        <begin position="4"/>
        <end position="108"/>
    </location>
</feature>
<dbReference type="PRINTS" id="PR00412">
    <property type="entry name" value="EPOXHYDRLASE"/>
</dbReference>
<dbReference type="InterPro" id="IPR000639">
    <property type="entry name" value="Epox_hydrolase-like"/>
</dbReference>
<reference evidence="6" key="1">
    <citation type="journal article" date="2019" name="Int. J. Syst. Evol. Microbiol.">
        <title>The Global Catalogue of Microorganisms (GCM) 10K type strain sequencing project: providing services to taxonomists for standard genome sequencing and annotation.</title>
        <authorList>
            <consortium name="The Broad Institute Genomics Platform"/>
            <consortium name="The Broad Institute Genome Sequencing Center for Infectious Disease"/>
            <person name="Wu L."/>
            <person name="Ma J."/>
        </authorList>
    </citation>
    <scope>NUCLEOTIDE SEQUENCE [LARGE SCALE GENOMIC DNA]</scope>
    <source>
        <strain evidence="6">JCM 31202</strain>
    </source>
</reference>
<sequence>MPDITPYTLDVPQRDLDDLAARLDRVRWPDELPGVGWDRGVPLARMRELAEYWRTGHDWRAQEARINEFPQYTTEIDGANVHFFHVRSPEPDALPLIVTHGWPSASADFLDMLGPLTDPRAHGGDPADAFHVVVPSLPGFTLSGPTRDTGWNVGRIARAWAELMERLGYTRYGAQGGDWGWPVSLALAGVAPDRVVGLHTNYLPSPPGETEGLTEDDLERLARQKEYVSAPAGYWQMQSTRPQTLAYALADSPVGQLAWIADRVTAWTDPSIGVDDDRLLTTVSLYWFTGTAGSSSRLHAENTGTRGGLPACPVPLGVAVSPHDLVRPVRRLAERYHDVVHWTEFDRGGHLPALEIPESLTADVRAFFRLVRRPVTAR</sequence>
<organism evidence="5 6">
    <name type="scientific">Actinomadura sediminis</name>
    <dbReference type="NCBI Taxonomy" id="1038904"/>
    <lineage>
        <taxon>Bacteria</taxon>
        <taxon>Bacillati</taxon>
        <taxon>Actinomycetota</taxon>
        <taxon>Actinomycetes</taxon>
        <taxon>Streptosporangiales</taxon>
        <taxon>Thermomonosporaceae</taxon>
        <taxon>Actinomadura</taxon>
    </lineage>
</organism>
<comment type="similarity">
    <text evidence="1">Belongs to the peptidase S33 family.</text>
</comment>
<dbReference type="SUPFAM" id="SSF53474">
    <property type="entry name" value="alpha/beta-Hydrolases"/>
    <property type="match status" value="1"/>
</dbReference>
<dbReference type="InterPro" id="IPR010497">
    <property type="entry name" value="Epoxide_hydro_N"/>
</dbReference>
<dbReference type="EMBL" id="JBHTJA010000003">
    <property type="protein sequence ID" value="MFD0899393.1"/>
    <property type="molecule type" value="Genomic_DNA"/>
</dbReference>
<keyword evidence="3 5" id="KW-0378">Hydrolase</keyword>
<dbReference type="InterPro" id="IPR029058">
    <property type="entry name" value="AB_hydrolase_fold"/>
</dbReference>
<evidence type="ECO:0000256" key="3">
    <source>
        <dbReference type="ARBA" id="ARBA00022801"/>
    </source>
</evidence>
<gene>
    <name evidence="5" type="ORF">ACFQ11_03245</name>
</gene>
<proteinExistence type="inferred from homology"/>
<evidence type="ECO:0000313" key="5">
    <source>
        <dbReference type="EMBL" id="MFD0899393.1"/>
    </source>
</evidence>
<dbReference type="PANTHER" id="PTHR21661">
    <property type="entry name" value="EPOXIDE HYDROLASE 1-RELATED"/>
    <property type="match status" value="1"/>
</dbReference>
<dbReference type="EC" id="3.-.-.-" evidence="5"/>
<comment type="caution">
    <text evidence="5">The sequence shown here is derived from an EMBL/GenBank/DDBJ whole genome shotgun (WGS) entry which is preliminary data.</text>
</comment>
<dbReference type="Proteomes" id="UP001596972">
    <property type="component" value="Unassembled WGS sequence"/>
</dbReference>
<dbReference type="PANTHER" id="PTHR21661:SF35">
    <property type="entry name" value="EPOXIDE HYDROLASE"/>
    <property type="match status" value="1"/>
</dbReference>
<evidence type="ECO:0000313" key="6">
    <source>
        <dbReference type="Proteomes" id="UP001596972"/>
    </source>
</evidence>
<protein>
    <submittedName>
        <fullName evidence="5">Epoxide hydrolase family protein</fullName>
        <ecNumber evidence="5">3.-.-.-</ecNumber>
    </submittedName>
</protein>
<name>A0ABW3EGG3_9ACTN</name>
<keyword evidence="2" id="KW-0058">Aromatic hydrocarbons catabolism</keyword>
<keyword evidence="6" id="KW-1185">Reference proteome</keyword>
<accession>A0ABW3EGG3</accession>
<dbReference type="RefSeq" id="WP_378296241.1">
    <property type="nucleotide sequence ID" value="NZ_JBHTJA010000003.1"/>
</dbReference>
<dbReference type="PIRSF" id="PIRSF001112">
    <property type="entry name" value="Epoxide_hydrolase"/>
    <property type="match status" value="1"/>
</dbReference>
<dbReference type="GO" id="GO:0016787">
    <property type="term" value="F:hydrolase activity"/>
    <property type="evidence" value="ECO:0007669"/>
    <property type="project" value="UniProtKB-KW"/>
</dbReference>
<evidence type="ECO:0000256" key="2">
    <source>
        <dbReference type="ARBA" id="ARBA00022797"/>
    </source>
</evidence>
<dbReference type="Pfam" id="PF06441">
    <property type="entry name" value="EHN"/>
    <property type="match status" value="1"/>
</dbReference>
<evidence type="ECO:0000256" key="1">
    <source>
        <dbReference type="ARBA" id="ARBA00010088"/>
    </source>
</evidence>